<dbReference type="GO" id="GO:1902201">
    <property type="term" value="P:negative regulation of bacterial-type flagellum-dependent cell motility"/>
    <property type="evidence" value="ECO:0007669"/>
    <property type="project" value="TreeGrafter"/>
</dbReference>
<dbReference type="EC" id="2.7.7.65" evidence="1"/>
<dbReference type="InterPro" id="IPR029016">
    <property type="entry name" value="GAF-like_dom_sf"/>
</dbReference>
<dbReference type="NCBIfam" id="TIGR00254">
    <property type="entry name" value="GGDEF"/>
    <property type="match status" value="1"/>
</dbReference>
<comment type="caution">
    <text evidence="6">The sequence shown here is derived from an EMBL/GenBank/DDBJ whole genome shotgun (WGS) entry which is preliminary data.</text>
</comment>
<keyword evidence="4" id="KW-1133">Transmembrane helix</keyword>
<dbReference type="Proteomes" id="UP000440224">
    <property type="component" value="Unassembled WGS sequence"/>
</dbReference>
<dbReference type="CDD" id="cd01949">
    <property type="entry name" value="GGDEF"/>
    <property type="match status" value="1"/>
</dbReference>
<evidence type="ECO:0000313" key="7">
    <source>
        <dbReference type="Proteomes" id="UP000440224"/>
    </source>
</evidence>
<dbReference type="FunFam" id="3.30.70.270:FF:000001">
    <property type="entry name" value="Diguanylate cyclase domain protein"/>
    <property type="match status" value="1"/>
</dbReference>
<dbReference type="InterPro" id="IPR029787">
    <property type="entry name" value="Nucleotide_cyclase"/>
</dbReference>
<sequence>MAPLVVLVLKLRRLGRAALPLLAAIALGAVVVASTASPLPLLLEAPASALLLGLLAARASKRGRAIEGTLRLDLEVGALLTVLVYAIVTRSDGALDGRLYPLVYVCVGLVSAFARPVATVLVLAFALGLDASVRRWAMASSSYERLIYSGAFMIVFASFNALLLRAEIARARSALKERIQAEVEKLRDDARSYRLLGAPAGARSASRGNDEERLVRSGVEEIHQSVLFALRLLRQAMNLHTAVLLWQNDAGTHLRISELSTDDPNVAEGPFLAGDGIFGAAITQREAVALRGLEPRHKLPYYTGPCPVRAALALPVFEHGAIRGVLVLDRLTDEPFGLKEQELAEEACRYAVRAIQNERVFVQLERAKVEQGRLYRAVESLNAATTEAEVVEAGLRTAREITSVDFAAVTLYDEAQKAHEIRAVSGGDEANLVGQQYKKNAGLVSMALENKHPLPYRGEYDEKRQIVFTKKLAPPSMPSMIVLPMLVHDKPLGTLVLGSRRRAAFGDAARSTLEVLTSHVAVSLANARMMRRLEEMATLDGMTGLYNKRAMLEIADQKIKAAKRFGRKLSVLVTDIDHFKKVNDTYGHDAGDVIIKGLGEVLRRERRATDAIARFGGEEFVVICEETDARGAMLLAERVREELGKTIFHAPKPGPDGQPVTIRVTCSIGVASFGESGETWEDLFKAADEALYASKRGGRNRSTAHASLPRAAGSKAQHAA</sequence>
<dbReference type="PANTHER" id="PTHR45138">
    <property type="entry name" value="REGULATORY COMPONENTS OF SENSORY TRANSDUCTION SYSTEM"/>
    <property type="match status" value="1"/>
</dbReference>
<dbReference type="EMBL" id="WJIE01000006">
    <property type="protein sequence ID" value="MRG94775.1"/>
    <property type="molecule type" value="Genomic_DNA"/>
</dbReference>
<dbReference type="InterPro" id="IPR003018">
    <property type="entry name" value="GAF"/>
</dbReference>
<dbReference type="Gene3D" id="3.30.70.270">
    <property type="match status" value="1"/>
</dbReference>
<feature type="transmembrane region" description="Helical" evidence="4">
    <location>
        <begin position="146"/>
        <end position="164"/>
    </location>
</feature>
<keyword evidence="4" id="KW-0812">Transmembrane</keyword>
<accession>A0A6N7PX06</accession>
<dbReference type="SMART" id="SM00267">
    <property type="entry name" value="GGDEF"/>
    <property type="match status" value="1"/>
</dbReference>
<proteinExistence type="predicted"/>
<feature type="transmembrane region" description="Helical" evidence="4">
    <location>
        <begin position="102"/>
        <end position="125"/>
    </location>
</feature>
<dbReference type="AlphaFoldDB" id="A0A6N7PX06"/>
<evidence type="ECO:0000256" key="4">
    <source>
        <dbReference type="SAM" id="Phobius"/>
    </source>
</evidence>
<dbReference type="Gene3D" id="3.30.450.40">
    <property type="match status" value="2"/>
</dbReference>
<evidence type="ECO:0000259" key="5">
    <source>
        <dbReference type="PROSITE" id="PS50887"/>
    </source>
</evidence>
<dbReference type="GO" id="GO:0005886">
    <property type="term" value="C:plasma membrane"/>
    <property type="evidence" value="ECO:0007669"/>
    <property type="project" value="TreeGrafter"/>
</dbReference>
<keyword evidence="7" id="KW-1185">Reference proteome</keyword>
<name>A0A6N7PX06_9BACT</name>
<dbReference type="RefSeq" id="WP_153821589.1">
    <property type="nucleotide sequence ID" value="NZ_WJIE01000006.1"/>
</dbReference>
<dbReference type="OrthoDB" id="9759607at2"/>
<evidence type="ECO:0000256" key="3">
    <source>
        <dbReference type="SAM" id="MobiDB-lite"/>
    </source>
</evidence>
<dbReference type="InterPro" id="IPR000160">
    <property type="entry name" value="GGDEF_dom"/>
</dbReference>
<dbReference type="GO" id="GO:0043709">
    <property type="term" value="P:cell adhesion involved in single-species biofilm formation"/>
    <property type="evidence" value="ECO:0007669"/>
    <property type="project" value="TreeGrafter"/>
</dbReference>
<evidence type="ECO:0000313" key="6">
    <source>
        <dbReference type="EMBL" id="MRG94775.1"/>
    </source>
</evidence>
<dbReference type="GO" id="GO:0052621">
    <property type="term" value="F:diguanylate cyclase activity"/>
    <property type="evidence" value="ECO:0007669"/>
    <property type="project" value="UniProtKB-EC"/>
</dbReference>
<dbReference type="InterPro" id="IPR050469">
    <property type="entry name" value="Diguanylate_Cyclase"/>
</dbReference>
<feature type="region of interest" description="Disordered" evidence="3">
    <location>
        <begin position="695"/>
        <end position="720"/>
    </location>
</feature>
<dbReference type="PROSITE" id="PS50887">
    <property type="entry name" value="GGDEF"/>
    <property type="match status" value="1"/>
</dbReference>
<dbReference type="SMART" id="SM00065">
    <property type="entry name" value="GAF"/>
    <property type="match status" value="2"/>
</dbReference>
<dbReference type="SUPFAM" id="SSF55781">
    <property type="entry name" value="GAF domain-like"/>
    <property type="match status" value="2"/>
</dbReference>
<evidence type="ECO:0000256" key="1">
    <source>
        <dbReference type="ARBA" id="ARBA00012528"/>
    </source>
</evidence>
<dbReference type="PANTHER" id="PTHR45138:SF9">
    <property type="entry name" value="DIGUANYLATE CYCLASE DGCM-RELATED"/>
    <property type="match status" value="1"/>
</dbReference>
<feature type="domain" description="GGDEF" evidence="5">
    <location>
        <begin position="567"/>
        <end position="707"/>
    </location>
</feature>
<dbReference type="Pfam" id="PF13185">
    <property type="entry name" value="GAF_2"/>
    <property type="match status" value="1"/>
</dbReference>
<protein>
    <recommendedName>
        <fullName evidence="1">diguanylate cyclase</fullName>
        <ecNumber evidence="1">2.7.7.65</ecNumber>
    </recommendedName>
</protein>
<dbReference type="Pfam" id="PF01590">
    <property type="entry name" value="GAF"/>
    <property type="match status" value="1"/>
</dbReference>
<reference evidence="6 7" key="1">
    <citation type="submission" date="2019-10" db="EMBL/GenBank/DDBJ databases">
        <title>A soil myxobacterium in the family Polyangiaceae.</title>
        <authorList>
            <person name="Li Y."/>
            <person name="Wang J."/>
        </authorList>
    </citation>
    <scope>NUCLEOTIDE SEQUENCE [LARGE SCALE GENOMIC DNA]</scope>
    <source>
        <strain evidence="6 7">DSM 14734</strain>
    </source>
</reference>
<evidence type="ECO:0000256" key="2">
    <source>
        <dbReference type="ARBA" id="ARBA00034247"/>
    </source>
</evidence>
<dbReference type="SUPFAM" id="SSF55073">
    <property type="entry name" value="Nucleotide cyclase"/>
    <property type="match status" value="1"/>
</dbReference>
<dbReference type="Pfam" id="PF00990">
    <property type="entry name" value="GGDEF"/>
    <property type="match status" value="1"/>
</dbReference>
<organism evidence="6 7">
    <name type="scientific">Polyangium spumosum</name>
    <dbReference type="NCBI Taxonomy" id="889282"/>
    <lineage>
        <taxon>Bacteria</taxon>
        <taxon>Pseudomonadati</taxon>
        <taxon>Myxococcota</taxon>
        <taxon>Polyangia</taxon>
        <taxon>Polyangiales</taxon>
        <taxon>Polyangiaceae</taxon>
        <taxon>Polyangium</taxon>
    </lineage>
</organism>
<keyword evidence="4" id="KW-0472">Membrane</keyword>
<dbReference type="InterPro" id="IPR043128">
    <property type="entry name" value="Rev_trsase/Diguanyl_cyclase"/>
</dbReference>
<comment type="catalytic activity">
    <reaction evidence="2">
        <text>2 GTP = 3',3'-c-di-GMP + 2 diphosphate</text>
        <dbReference type="Rhea" id="RHEA:24898"/>
        <dbReference type="ChEBI" id="CHEBI:33019"/>
        <dbReference type="ChEBI" id="CHEBI:37565"/>
        <dbReference type="ChEBI" id="CHEBI:58805"/>
        <dbReference type="EC" id="2.7.7.65"/>
    </reaction>
</comment>
<gene>
    <name evidence="6" type="ORF">GF068_23050</name>
</gene>